<evidence type="ECO:0000313" key="2">
    <source>
        <dbReference type="Proteomes" id="UP001565471"/>
    </source>
</evidence>
<comment type="caution">
    <text evidence="1">The sequence shown here is derived from an EMBL/GenBank/DDBJ whole genome shotgun (WGS) entry which is preliminary data.</text>
</comment>
<proteinExistence type="predicted"/>
<sequence>MSKYSGHEKLQTFLPSLIVALALQWEAGHLTG</sequence>
<accession>A0ABV4ER76</accession>
<organism evidence="1 2">
    <name type="scientific">Bradyrhizobium elkanii</name>
    <dbReference type="NCBI Taxonomy" id="29448"/>
    <lineage>
        <taxon>Bacteria</taxon>
        <taxon>Pseudomonadati</taxon>
        <taxon>Pseudomonadota</taxon>
        <taxon>Alphaproteobacteria</taxon>
        <taxon>Hyphomicrobiales</taxon>
        <taxon>Nitrobacteraceae</taxon>
        <taxon>Bradyrhizobium</taxon>
    </lineage>
</organism>
<evidence type="ECO:0000313" key="1">
    <source>
        <dbReference type="EMBL" id="MEY9313323.1"/>
    </source>
</evidence>
<gene>
    <name evidence="1" type="ORF">ABIF29_000122</name>
</gene>
<dbReference type="EMBL" id="JBGBZA010000001">
    <property type="protein sequence ID" value="MEY9313323.1"/>
    <property type="molecule type" value="Genomic_DNA"/>
</dbReference>
<dbReference type="Proteomes" id="UP001565471">
    <property type="component" value="Unassembled WGS sequence"/>
</dbReference>
<keyword evidence="2" id="KW-1185">Reference proteome</keyword>
<reference evidence="1 2" key="1">
    <citation type="submission" date="2024-07" db="EMBL/GenBank/DDBJ databases">
        <title>Genomic Encyclopedia of Type Strains, Phase V (KMG-V): Genome sequencing to study the core and pangenomes of soil and plant-associated prokaryotes.</title>
        <authorList>
            <person name="Whitman W."/>
        </authorList>
    </citation>
    <scope>NUCLEOTIDE SEQUENCE [LARGE SCALE GENOMIC DNA]</scope>
    <source>
        <strain evidence="1 2">USDA 415</strain>
    </source>
</reference>
<protein>
    <recommendedName>
        <fullName evidence="3">Transposase</fullName>
    </recommendedName>
</protein>
<name>A0ABV4ER76_BRAEL</name>
<evidence type="ECO:0008006" key="3">
    <source>
        <dbReference type="Google" id="ProtNLM"/>
    </source>
</evidence>